<sequence length="103" mass="11821">MPSECNLGLCYGDYCIKSLANDQYVSKGCGNKTFRLINGESYMQEISESIEKSRCTTEHMFGIENIICYCNDADFCNRSQKIESRLVIISVFLILMMLINFIF</sequence>
<keyword evidence="1" id="KW-1133">Transmembrane helix</keyword>
<organism evidence="2 3">
    <name type="scientific">Onchocerca volvulus</name>
    <dbReference type="NCBI Taxonomy" id="6282"/>
    <lineage>
        <taxon>Eukaryota</taxon>
        <taxon>Metazoa</taxon>
        <taxon>Ecdysozoa</taxon>
        <taxon>Nematoda</taxon>
        <taxon>Chromadorea</taxon>
        <taxon>Rhabditida</taxon>
        <taxon>Spirurina</taxon>
        <taxon>Spiruromorpha</taxon>
        <taxon>Filarioidea</taxon>
        <taxon>Onchocercidae</taxon>
        <taxon>Onchocerca</taxon>
    </lineage>
</organism>
<reference evidence="3" key="1">
    <citation type="submission" date="2013-10" db="EMBL/GenBank/DDBJ databases">
        <title>Genome sequencing of Onchocerca volvulus.</title>
        <authorList>
            <person name="Cotton J."/>
            <person name="Tsai J."/>
            <person name="Stanley E."/>
            <person name="Tracey A."/>
            <person name="Holroyd N."/>
            <person name="Lustigman S."/>
            <person name="Berriman M."/>
        </authorList>
    </citation>
    <scope>NUCLEOTIDE SEQUENCE</scope>
</reference>
<reference evidence="2" key="2">
    <citation type="submission" date="2018-02" db="UniProtKB">
        <authorList>
            <consortium name="EnsemblMetazoa"/>
        </authorList>
    </citation>
    <scope>IDENTIFICATION</scope>
</reference>
<dbReference type="EMBL" id="CMVM020000303">
    <property type="status" value="NOT_ANNOTATED_CDS"/>
    <property type="molecule type" value="Genomic_DNA"/>
</dbReference>
<evidence type="ECO:0000313" key="3">
    <source>
        <dbReference type="Proteomes" id="UP000024404"/>
    </source>
</evidence>
<evidence type="ECO:0000313" key="2">
    <source>
        <dbReference type="EnsemblMetazoa" id="OVOC9879.1"/>
    </source>
</evidence>
<proteinExistence type="predicted"/>
<keyword evidence="1" id="KW-0812">Transmembrane</keyword>
<dbReference type="EnsemblMetazoa" id="OVOC9879.1">
    <property type="protein sequence ID" value="OVOC9879.1"/>
    <property type="gene ID" value="WBGene00246688"/>
</dbReference>
<dbReference type="OMA" id="THAMSHY"/>
<name>A0A2K6WMU0_ONCVO</name>
<keyword evidence="3" id="KW-1185">Reference proteome</keyword>
<protein>
    <submittedName>
        <fullName evidence="2">Uncharacterized protein</fullName>
    </submittedName>
</protein>
<evidence type="ECO:0000256" key="1">
    <source>
        <dbReference type="SAM" id="Phobius"/>
    </source>
</evidence>
<dbReference type="Proteomes" id="UP000024404">
    <property type="component" value="Unassembled WGS sequence"/>
</dbReference>
<accession>A0A2K6WMU0</accession>
<keyword evidence="1" id="KW-0472">Membrane</keyword>
<dbReference type="AlphaFoldDB" id="A0A2K6WMU0"/>
<feature type="transmembrane region" description="Helical" evidence="1">
    <location>
        <begin position="86"/>
        <end position="102"/>
    </location>
</feature>
<dbReference type="EnsemblMetazoa" id="OVOC9879.2">
    <property type="protein sequence ID" value="OVOC9879.2"/>
    <property type="gene ID" value="WBGene00246688"/>
</dbReference>